<name>A0A9N8ZU66_9GLOM</name>
<evidence type="ECO:0000313" key="1">
    <source>
        <dbReference type="EMBL" id="CAG8506946.1"/>
    </source>
</evidence>
<sequence>MSIAKSSGNQQGLIRQMVQQNLHHCKNNFVRHIKLVNKVKIGIVVYLIIINCSHPIYPTFNRIRNGTMNIENLAKLEVKFQ</sequence>
<gene>
    <name evidence="1" type="ORF">DERYTH_LOCUS3187</name>
</gene>
<organism evidence="1 2">
    <name type="scientific">Dentiscutata erythropus</name>
    <dbReference type="NCBI Taxonomy" id="1348616"/>
    <lineage>
        <taxon>Eukaryota</taxon>
        <taxon>Fungi</taxon>
        <taxon>Fungi incertae sedis</taxon>
        <taxon>Mucoromycota</taxon>
        <taxon>Glomeromycotina</taxon>
        <taxon>Glomeromycetes</taxon>
        <taxon>Diversisporales</taxon>
        <taxon>Gigasporaceae</taxon>
        <taxon>Dentiscutata</taxon>
    </lineage>
</organism>
<evidence type="ECO:0000313" key="2">
    <source>
        <dbReference type="Proteomes" id="UP000789405"/>
    </source>
</evidence>
<comment type="caution">
    <text evidence="1">The sequence shown here is derived from an EMBL/GenBank/DDBJ whole genome shotgun (WGS) entry which is preliminary data.</text>
</comment>
<keyword evidence="2" id="KW-1185">Reference proteome</keyword>
<reference evidence="1" key="1">
    <citation type="submission" date="2021-06" db="EMBL/GenBank/DDBJ databases">
        <authorList>
            <person name="Kallberg Y."/>
            <person name="Tangrot J."/>
            <person name="Rosling A."/>
        </authorList>
    </citation>
    <scope>NUCLEOTIDE SEQUENCE</scope>
    <source>
        <strain evidence="1">MA453B</strain>
    </source>
</reference>
<accession>A0A9N8ZU66</accession>
<dbReference type="Proteomes" id="UP000789405">
    <property type="component" value="Unassembled WGS sequence"/>
</dbReference>
<protein>
    <submittedName>
        <fullName evidence="1">27862_t:CDS:1</fullName>
    </submittedName>
</protein>
<dbReference type="EMBL" id="CAJVPY010001096">
    <property type="protein sequence ID" value="CAG8506946.1"/>
    <property type="molecule type" value="Genomic_DNA"/>
</dbReference>
<proteinExistence type="predicted"/>
<dbReference type="AlphaFoldDB" id="A0A9N8ZU66"/>